<dbReference type="SUPFAM" id="SSF47819">
    <property type="entry name" value="HRDC-like"/>
    <property type="match status" value="1"/>
</dbReference>
<protein>
    <recommendedName>
        <fullName evidence="2">RNA polymerase Rpb4/RPC9 core domain-containing protein</fullName>
    </recommendedName>
</protein>
<gene>
    <name evidence="1" type="ORF">METZ01_LOCUS36658</name>
</gene>
<dbReference type="InterPro" id="IPR044876">
    <property type="entry name" value="HRDC_dom_sf"/>
</dbReference>
<evidence type="ECO:0000313" key="1">
    <source>
        <dbReference type="EMBL" id="SUZ83804.1"/>
    </source>
</evidence>
<dbReference type="GO" id="GO:0000166">
    <property type="term" value="F:nucleotide binding"/>
    <property type="evidence" value="ECO:0007669"/>
    <property type="project" value="InterPro"/>
</dbReference>
<proteinExistence type="predicted"/>
<dbReference type="EMBL" id="UINC01001567">
    <property type="protein sequence ID" value="SUZ83804.1"/>
    <property type="molecule type" value="Genomic_DNA"/>
</dbReference>
<sequence length="120" mass="13528">MVDREFVDYATVRDLLVDTRVRRGEISYEQTMALQHAEWKASAGGHPTGDLKTDPKVFNALFDALMENEKLTQHPDICSKIAELSPLSVADMRVIIASKRIAMDTAEIEEVITIIRQQVL</sequence>
<dbReference type="AlphaFoldDB" id="A0A381QXU7"/>
<dbReference type="Gene3D" id="1.10.150.80">
    <property type="entry name" value="HRDC domain"/>
    <property type="match status" value="1"/>
</dbReference>
<accession>A0A381QXU7</accession>
<reference evidence="1" key="1">
    <citation type="submission" date="2018-05" db="EMBL/GenBank/DDBJ databases">
        <authorList>
            <person name="Lanie J.A."/>
            <person name="Ng W.-L."/>
            <person name="Kazmierczak K.M."/>
            <person name="Andrzejewski T.M."/>
            <person name="Davidsen T.M."/>
            <person name="Wayne K.J."/>
            <person name="Tettelin H."/>
            <person name="Glass J.I."/>
            <person name="Rusch D."/>
            <person name="Podicherti R."/>
            <person name="Tsui H.-C.T."/>
            <person name="Winkler M.E."/>
        </authorList>
    </citation>
    <scope>NUCLEOTIDE SEQUENCE</scope>
</reference>
<name>A0A381QXU7_9ZZZZ</name>
<dbReference type="InterPro" id="IPR010997">
    <property type="entry name" value="HRDC-like_sf"/>
</dbReference>
<evidence type="ECO:0008006" key="2">
    <source>
        <dbReference type="Google" id="ProtNLM"/>
    </source>
</evidence>
<organism evidence="1">
    <name type="scientific">marine metagenome</name>
    <dbReference type="NCBI Taxonomy" id="408172"/>
    <lineage>
        <taxon>unclassified sequences</taxon>
        <taxon>metagenomes</taxon>
        <taxon>ecological metagenomes</taxon>
    </lineage>
</organism>